<dbReference type="Proteomes" id="UP000226192">
    <property type="component" value="Unassembled WGS sequence"/>
</dbReference>
<reference evidence="1 2" key="1">
    <citation type="submission" date="2017-06" db="EMBL/GenBank/DDBJ databases">
        <title>Ant-infecting Ophiocordyceps genomes reveal a high diversity of potential behavioral manipulation genes and a possible major role for enterotoxins.</title>
        <authorList>
            <person name="De Bekker C."/>
            <person name="Evans H.C."/>
            <person name="Brachmann A."/>
            <person name="Hughes D.P."/>
        </authorList>
    </citation>
    <scope>NUCLEOTIDE SEQUENCE [LARGE SCALE GENOMIC DNA]</scope>
    <source>
        <strain evidence="1 2">Map64</strain>
    </source>
</reference>
<keyword evidence="2" id="KW-1185">Reference proteome</keyword>
<comment type="caution">
    <text evidence="1">The sequence shown here is derived from an EMBL/GenBank/DDBJ whole genome shotgun (WGS) entry which is preliminary data.</text>
</comment>
<sequence length="80" mass="8631">MPYSHIPAPHILPYPLFTTQTLANTKSRTSSWPDWGHQLTDDTSIRASRLPALAYNIAATGADAAAMARPPAASKKPVMD</sequence>
<evidence type="ECO:0000313" key="1">
    <source>
        <dbReference type="EMBL" id="PHH61009.1"/>
    </source>
</evidence>
<dbReference type="AlphaFoldDB" id="A0A2C5X8C0"/>
<proteinExistence type="predicted"/>
<gene>
    <name evidence="1" type="ORF">CDD81_975</name>
</gene>
<protein>
    <submittedName>
        <fullName evidence="1">Uncharacterized protein</fullName>
    </submittedName>
</protein>
<name>A0A2C5X8C0_9HYPO</name>
<organism evidence="1 2">
    <name type="scientific">Ophiocordyceps australis</name>
    <dbReference type="NCBI Taxonomy" id="1399860"/>
    <lineage>
        <taxon>Eukaryota</taxon>
        <taxon>Fungi</taxon>
        <taxon>Dikarya</taxon>
        <taxon>Ascomycota</taxon>
        <taxon>Pezizomycotina</taxon>
        <taxon>Sordariomycetes</taxon>
        <taxon>Hypocreomycetidae</taxon>
        <taxon>Hypocreales</taxon>
        <taxon>Ophiocordycipitaceae</taxon>
        <taxon>Ophiocordyceps</taxon>
    </lineage>
</organism>
<accession>A0A2C5X8C0</accession>
<evidence type="ECO:0000313" key="2">
    <source>
        <dbReference type="Proteomes" id="UP000226192"/>
    </source>
</evidence>
<dbReference type="EMBL" id="NJET01000120">
    <property type="protein sequence ID" value="PHH61009.1"/>
    <property type="molecule type" value="Genomic_DNA"/>
</dbReference>